<evidence type="ECO:0000256" key="1">
    <source>
        <dbReference type="ARBA" id="ARBA00006484"/>
    </source>
</evidence>
<organism evidence="4 5">
    <name type="scientific">Parasediminibacterium paludis</name>
    <dbReference type="NCBI Taxonomy" id="908966"/>
    <lineage>
        <taxon>Bacteria</taxon>
        <taxon>Pseudomonadati</taxon>
        <taxon>Bacteroidota</taxon>
        <taxon>Chitinophagia</taxon>
        <taxon>Chitinophagales</taxon>
        <taxon>Chitinophagaceae</taxon>
        <taxon>Parasediminibacterium</taxon>
    </lineage>
</organism>
<dbReference type="PRINTS" id="PR00081">
    <property type="entry name" value="GDHRDH"/>
</dbReference>
<dbReference type="CDD" id="cd05233">
    <property type="entry name" value="SDR_c"/>
    <property type="match status" value="1"/>
</dbReference>
<evidence type="ECO:0000313" key="5">
    <source>
        <dbReference type="Proteomes" id="UP001595906"/>
    </source>
</evidence>
<dbReference type="InterPro" id="IPR036291">
    <property type="entry name" value="NAD(P)-bd_dom_sf"/>
</dbReference>
<proteinExistence type="inferred from homology"/>
<dbReference type="Proteomes" id="UP001595906">
    <property type="component" value="Unassembled WGS sequence"/>
</dbReference>
<dbReference type="EMBL" id="JBHSDC010000002">
    <property type="protein sequence ID" value="MFC4230942.1"/>
    <property type="molecule type" value="Genomic_DNA"/>
</dbReference>
<dbReference type="PIRSF" id="PIRSF000126">
    <property type="entry name" value="11-beta-HSD1"/>
    <property type="match status" value="1"/>
</dbReference>
<dbReference type="Pfam" id="PF00106">
    <property type="entry name" value="adh_short"/>
    <property type="match status" value="1"/>
</dbReference>
<dbReference type="PANTHER" id="PTHR44196">
    <property type="entry name" value="DEHYDROGENASE/REDUCTASE SDR FAMILY MEMBER 7B"/>
    <property type="match status" value="1"/>
</dbReference>
<name>A0ABV8PSD2_9BACT</name>
<sequence length="259" mass="28429">MNYALITGASKGIGRAIAEQLAKRHINVLLVARSVDLLKELAQQLRDNYKIDAKYLAIDLSLTTASHNISNWISENNLPINILVNNAGYGLSGAFTKYTFQQHSDMMQVNMTVPVHLTHLLLPILQKQPASYILNIASSAAYQAVPGLSVYAATKSFVLSFSRGLKYELRNTNVSVTVVCPGATDTDFPNRADVTTEKAKKLAAKFNMQPKEVAEQAVNAMFAKKSEVVTGFVNKLNLFLAWLLPKKILEKAAADIYGL</sequence>
<dbReference type="EC" id="1.-.-.-" evidence="4"/>
<comment type="caution">
    <text evidence="4">The sequence shown here is derived from an EMBL/GenBank/DDBJ whole genome shotgun (WGS) entry which is preliminary data.</text>
</comment>
<dbReference type="PANTHER" id="PTHR44196:SF2">
    <property type="entry name" value="SHORT-CHAIN DEHYDROGENASE-RELATED"/>
    <property type="match status" value="1"/>
</dbReference>
<dbReference type="SUPFAM" id="SSF51735">
    <property type="entry name" value="NAD(P)-binding Rossmann-fold domains"/>
    <property type="match status" value="1"/>
</dbReference>
<keyword evidence="2 4" id="KW-0560">Oxidoreductase</keyword>
<keyword evidence="5" id="KW-1185">Reference proteome</keyword>
<comment type="similarity">
    <text evidence="1 3">Belongs to the short-chain dehydrogenases/reductases (SDR) family.</text>
</comment>
<reference evidence="5" key="1">
    <citation type="journal article" date="2019" name="Int. J. Syst. Evol. Microbiol.">
        <title>The Global Catalogue of Microorganisms (GCM) 10K type strain sequencing project: providing services to taxonomists for standard genome sequencing and annotation.</title>
        <authorList>
            <consortium name="The Broad Institute Genomics Platform"/>
            <consortium name="The Broad Institute Genome Sequencing Center for Infectious Disease"/>
            <person name="Wu L."/>
            <person name="Ma J."/>
        </authorList>
    </citation>
    <scope>NUCLEOTIDE SEQUENCE [LARGE SCALE GENOMIC DNA]</scope>
    <source>
        <strain evidence="5">CECT 8010</strain>
    </source>
</reference>
<dbReference type="GO" id="GO:0016491">
    <property type="term" value="F:oxidoreductase activity"/>
    <property type="evidence" value="ECO:0007669"/>
    <property type="project" value="UniProtKB-KW"/>
</dbReference>
<accession>A0ABV8PSD2</accession>
<evidence type="ECO:0000256" key="3">
    <source>
        <dbReference type="RuleBase" id="RU000363"/>
    </source>
</evidence>
<dbReference type="InterPro" id="IPR002347">
    <property type="entry name" value="SDR_fam"/>
</dbReference>
<evidence type="ECO:0000313" key="4">
    <source>
        <dbReference type="EMBL" id="MFC4230942.1"/>
    </source>
</evidence>
<dbReference type="PRINTS" id="PR00080">
    <property type="entry name" value="SDRFAMILY"/>
</dbReference>
<dbReference type="Gene3D" id="3.40.50.720">
    <property type="entry name" value="NAD(P)-binding Rossmann-like Domain"/>
    <property type="match status" value="1"/>
</dbReference>
<protein>
    <submittedName>
        <fullName evidence="4">SDR family NAD(P)-dependent oxidoreductase</fullName>
        <ecNumber evidence="4">1.-.-.-</ecNumber>
    </submittedName>
</protein>
<gene>
    <name evidence="4" type="ORF">ACFOW1_03505</name>
</gene>
<dbReference type="RefSeq" id="WP_379012327.1">
    <property type="nucleotide sequence ID" value="NZ_JBHSDC010000002.1"/>
</dbReference>
<evidence type="ECO:0000256" key="2">
    <source>
        <dbReference type="ARBA" id="ARBA00023002"/>
    </source>
</evidence>